<dbReference type="GO" id="GO:0008270">
    <property type="term" value="F:zinc ion binding"/>
    <property type="evidence" value="ECO:0007669"/>
    <property type="project" value="InterPro"/>
</dbReference>
<dbReference type="PANTHER" id="PTHR36206:SF12">
    <property type="entry name" value="ASPERCRYPTIN BIOSYNTHESIS CLUSTER-SPECIFIC TRANSCRIPTION REGULATOR ATNN-RELATED"/>
    <property type="match status" value="1"/>
</dbReference>
<proteinExistence type="predicted"/>
<dbReference type="SUPFAM" id="SSF57701">
    <property type="entry name" value="Zn2/Cys6 DNA-binding domain"/>
    <property type="match status" value="1"/>
</dbReference>
<evidence type="ECO:0000256" key="1">
    <source>
        <dbReference type="ARBA" id="ARBA00022723"/>
    </source>
</evidence>
<keyword evidence="2" id="KW-0862">Zinc</keyword>
<evidence type="ECO:0000259" key="7">
    <source>
        <dbReference type="Pfam" id="PF00172"/>
    </source>
</evidence>
<dbReference type="InterPro" id="IPR036864">
    <property type="entry name" value="Zn2-C6_fun-type_DNA-bd_sf"/>
</dbReference>
<protein>
    <recommendedName>
        <fullName evidence="7">Zn(2)-C6 fungal-type domain-containing protein</fullName>
    </recommendedName>
</protein>
<evidence type="ECO:0000256" key="5">
    <source>
        <dbReference type="ARBA" id="ARBA00023163"/>
    </source>
</evidence>
<name>A0A178CXP5_9EURO</name>
<dbReference type="InterPro" id="IPR052360">
    <property type="entry name" value="Transcr_Regulatory_Proteins"/>
</dbReference>
<dbReference type="InterPro" id="IPR001138">
    <property type="entry name" value="Zn2Cys6_DnaBD"/>
</dbReference>
<dbReference type="AlphaFoldDB" id="A0A178CXP5"/>
<evidence type="ECO:0000256" key="2">
    <source>
        <dbReference type="ARBA" id="ARBA00022833"/>
    </source>
</evidence>
<accession>A0A178CXP5</accession>
<evidence type="ECO:0000256" key="3">
    <source>
        <dbReference type="ARBA" id="ARBA00023015"/>
    </source>
</evidence>
<dbReference type="Proteomes" id="UP000185904">
    <property type="component" value="Unassembled WGS sequence"/>
</dbReference>
<dbReference type="Pfam" id="PF00172">
    <property type="entry name" value="Zn_clus"/>
    <property type="match status" value="1"/>
</dbReference>
<evidence type="ECO:0000256" key="6">
    <source>
        <dbReference type="ARBA" id="ARBA00023242"/>
    </source>
</evidence>
<dbReference type="GO" id="GO:0000981">
    <property type="term" value="F:DNA-binding transcription factor activity, RNA polymerase II-specific"/>
    <property type="evidence" value="ECO:0007669"/>
    <property type="project" value="InterPro"/>
</dbReference>
<evidence type="ECO:0000313" key="8">
    <source>
        <dbReference type="EMBL" id="OAL34034.1"/>
    </source>
</evidence>
<dbReference type="GeneID" id="34590096"/>
<gene>
    <name evidence="8" type="ORF">AYO20_06682</name>
</gene>
<dbReference type="RefSeq" id="XP_022499046.1">
    <property type="nucleotide sequence ID" value="XM_022644971.1"/>
</dbReference>
<keyword evidence="9" id="KW-1185">Reference proteome</keyword>
<organism evidence="8 9">
    <name type="scientific">Fonsecaea nubica</name>
    <dbReference type="NCBI Taxonomy" id="856822"/>
    <lineage>
        <taxon>Eukaryota</taxon>
        <taxon>Fungi</taxon>
        <taxon>Dikarya</taxon>
        <taxon>Ascomycota</taxon>
        <taxon>Pezizomycotina</taxon>
        <taxon>Eurotiomycetes</taxon>
        <taxon>Chaetothyriomycetidae</taxon>
        <taxon>Chaetothyriales</taxon>
        <taxon>Herpotrichiellaceae</taxon>
        <taxon>Fonsecaea</taxon>
    </lineage>
</organism>
<keyword evidence="1" id="KW-0479">Metal-binding</keyword>
<keyword evidence="4" id="KW-0238">DNA-binding</keyword>
<sequence>MAQGRAKRPHQKKRRIKCDEGKPACRQCTDSLRKCEGYQPPQTWLFKPRKASEVKDTTTNKNNTTPMAIVQFISPLTPIGDSEDRRSFQFWVEQAAPIFSSYFGHSFWAELLPKIGVAQPAVKHMLLATSSVVEASALEGVPLEKNSVYQTHYTKAIQATCSSPQIESVLMACLLFACCEFMKGSVLPGLRHIQAGLNIIDEWAKSTRTSDFQLSSGAKLIIQAIAPIFLAYIDKAPTYGMADLPINECACTTLINSSAELPWVDHFTIIHRAHHALDGIGHHIARMMDYRRSQWRPSPPDQVEMLLESWRTHFETFESSRNDAQRQRYGLALQLLRVHYTMLLVMLRVSSSKQESVYEQYTEEFKWIVDKYDAFAEIWARDESTKFFSGLGNLEYHMGYIPPLFLTATKCRDPGTRLAALKHLNGLRVVENNWTSCTAYLIARKIIKIENTRSINNKRAGLKDERDLIRPVEAFITDKRSTQAGLNYLAFPYESSPTLQDTLDLQSCPFGPSAQWYFTGKGLRKSAFFRGPLARRTNHFSATGSRKMCGTWPAAPLTFAFEDASPHTMKSVVGWGQNAELPVDSIIGGPRYKWDVLFQV</sequence>
<dbReference type="PANTHER" id="PTHR36206">
    <property type="entry name" value="ASPERCRYPTIN BIOSYNTHESIS CLUSTER-SPECIFIC TRANSCRIPTION REGULATOR ATNN-RELATED"/>
    <property type="match status" value="1"/>
</dbReference>
<comment type="caution">
    <text evidence="8">The sequence shown here is derived from an EMBL/GenBank/DDBJ whole genome shotgun (WGS) entry which is preliminary data.</text>
</comment>
<dbReference type="EMBL" id="LVCJ01000043">
    <property type="protein sequence ID" value="OAL34034.1"/>
    <property type="molecule type" value="Genomic_DNA"/>
</dbReference>
<dbReference type="CDD" id="cd00067">
    <property type="entry name" value="GAL4"/>
    <property type="match status" value="1"/>
</dbReference>
<evidence type="ECO:0000256" key="4">
    <source>
        <dbReference type="ARBA" id="ARBA00023125"/>
    </source>
</evidence>
<dbReference type="GO" id="GO:0003677">
    <property type="term" value="F:DNA binding"/>
    <property type="evidence" value="ECO:0007669"/>
    <property type="project" value="UniProtKB-KW"/>
</dbReference>
<keyword evidence="3" id="KW-0805">Transcription regulation</keyword>
<keyword evidence="6" id="KW-0539">Nucleus</keyword>
<reference evidence="8 9" key="1">
    <citation type="submission" date="2016-03" db="EMBL/GenBank/DDBJ databases">
        <title>The draft genome sequence of Fonsecaea nubica causative agent of cutaneous subcutaneous infection in human host.</title>
        <authorList>
            <person name="Costa F."/>
            <person name="Sybren D.H."/>
            <person name="Raittz R.T."/>
            <person name="Weiss V.A."/>
            <person name="Leao A.C."/>
            <person name="Gomes R."/>
            <person name="De Souza E.M."/>
            <person name="Pedrosa F.O."/>
            <person name="Steffens M.B."/>
            <person name="Bombassaro A."/>
            <person name="Tadra-Sfeir M.Z."/>
            <person name="Moreno L.F."/>
            <person name="Najafzadeh M.J."/>
            <person name="Felipe M.S."/>
            <person name="Teixeira M."/>
            <person name="Sun J."/>
            <person name="Xi L."/>
            <person name="Castro M.A."/>
            <person name="Vicente V.A."/>
        </authorList>
    </citation>
    <scope>NUCLEOTIDE SEQUENCE [LARGE SCALE GENOMIC DNA]</scope>
    <source>
        <strain evidence="8 9">CBS 269.64</strain>
    </source>
</reference>
<feature type="domain" description="Zn(2)-C6 fungal-type" evidence="7">
    <location>
        <begin position="12"/>
        <end position="44"/>
    </location>
</feature>
<keyword evidence="5" id="KW-0804">Transcription</keyword>
<dbReference type="OrthoDB" id="2593732at2759"/>
<evidence type="ECO:0000313" key="9">
    <source>
        <dbReference type="Proteomes" id="UP000185904"/>
    </source>
</evidence>